<dbReference type="EMBL" id="BT145613">
    <property type="protein sequence ID" value="AFK45407.1"/>
    <property type="molecule type" value="mRNA"/>
</dbReference>
<organism evidence="1">
    <name type="scientific">Lotus japonicus</name>
    <name type="common">Lotus corniculatus var. japonicus</name>
    <dbReference type="NCBI Taxonomy" id="34305"/>
    <lineage>
        <taxon>Eukaryota</taxon>
        <taxon>Viridiplantae</taxon>
        <taxon>Streptophyta</taxon>
        <taxon>Embryophyta</taxon>
        <taxon>Tracheophyta</taxon>
        <taxon>Spermatophyta</taxon>
        <taxon>Magnoliopsida</taxon>
        <taxon>eudicotyledons</taxon>
        <taxon>Gunneridae</taxon>
        <taxon>Pentapetalae</taxon>
        <taxon>rosids</taxon>
        <taxon>fabids</taxon>
        <taxon>Fabales</taxon>
        <taxon>Fabaceae</taxon>
        <taxon>Papilionoideae</taxon>
        <taxon>50 kb inversion clade</taxon>
        <taxon>NPAAA clade</taxon>
        <taxon>Hologalegina</taxon>
        <taxon>robinioid clade</taxon>
        <taxon>Loteae</taxon>
        <taxon>Lotus</taxon>
    </lineage>
</organism>
<accession>I3SYR5</accession>
<name>I3SYR5_LOTJA</name>
<protein>
    <submittedName>
        <fullName evidence="1">Uncharacterized protein</fullName>
    </submittedName>
</protein>
<dbReference type="AlphaFoldDB" id="I3SYR5"/>
<evidence type="ECO:0000313" key="1">
    <source>
        <dbReference type="EMBL" id="AFK45407.1"/>
    </source>
</evidence>
<proteinExistence type="evidence at transcript level"/>
<sequence>MPNLSSFCFCLRFCMYALKHHNLVS</sequence>
<reference evidence="1" key="1">
    <citation type="submission" date="2012-05" db="EMBL/GenBank/DDBJ databases">
        <authorList>
            <person name="Krishnakumar V."/>
            <person name="Cheung F."/>
            <person name="Xiao Y."/>
            <person name="Chan A."/>
            <person name="Moskal W.A."/>
            <person name="Town C.D."/>
        </authorList>
    </citation>
    <scope>NUCLEOTIDE SEQUENCE</scope>
</reference>